<evidence type="ECO:0000313" key="2">
    <source>
        <dbReference type="Proteomes" id="UP001148018"/>
    </source>
</evidence>
<dbReference type="EMBL" id="JANIIK010000113">
    <property type="protein sequence ID" value="KAJ3591958.1"/>
    <property type="molecule type" value="Genomic_DNA"/>
</dbReference>
<gene>
    <name evidence="1" type="ORF">NHX12_007088</name>
</gene>
<name>A0A9Q0IBM0_9TELE</name>
<comment type="caution">
    <text evidence="1">The sequence shown here is derived from an EMBL/GenBank/DDBJ whole genome shotgun (WGS) entry which is preliminary data.</text>
</comment>
<organism evidence="1 2">
    <name type="scientific">Muraenolepis orangiensis</name>
    <name type="common">Patagonian moray cod</name>
    <dbReference type="NCBI Taxonomy" id="630683"/>
    <lineage>
        <taxon>Eukaryota</taxon>
        <taxon>Metazoa</taxon>
        <taxon>Chordata</taxon>
        <taxon>Craniata</taxon>
        <taxon>Vertebrata</taxon>
        <taxon>Euteleostomi</taxon>
        <taxon>Actinopterygii</taxon>
        <taxon>Neopterygii</taxon>
        <taxon>Teleostei</taxon>
        <taxon>Neoteleostei</taxon>
        <taxon>Acanthomorphata</taxon>
        <taxon>Zeiogadaria</taxon>
        <taxon>Gadariae</taxon>
        <taxon>Gadiformes</taxon>
        <taxon>Muraenolepidoidei</taxon>
        <taxon>Muraenolepididae</taxon>
        <taxon>Muraenolepis</taxon>
    </lineage>
</organism>
<evidence type="ECO:0000313" key="1">
    <source>
        <dbReference type="EMBL" id="KAJ3591958.1"/>
    </source>
</evidence>
<dbReference type="AlphaFoldDB" id="A0A9Q0IBM0"/>
<reference evidence="1" key="1">
    <citation type="submission" date="2022-07" db="EMBL/GenBank/DDBJ databases">
        <title>Chromosome-level genome of Muraenolepis orangiensis.</title>
        <authorList>
            <person name="Kim J."/>
        </authorList>
    </citation>
    <scope>NUCLEOTIDE SEQUENCE</scope>
    <source>
        <strain evidence="1">KU_S4_2022</strain>
        <tissue evidence="1">Muscle</tissue>
    </source>
</reference>
<dbReference type="Proteomes" id="UP001148018">
    <property type="component" value="Unassembled WGS sequence"/>
</dbReference>
<keyword evidence="2" id="KW-1185">Reference proteome</keyword>
<sequence length="80" mass="9028">MTGKLNFPKINLTVGWALLCNPYRKALWPESTSDYLSAGDIKAHLHSSKYDEVTTPNSFDITDSFNRDSLDRGGDFCWTP</sequence>
<proteinExistence type="predicted"/>
<accession>A0A9Q0IBM0</accession>
<protein>
    <submittedName>
        <fullName evidence="1">Uncharacterized protein</fullName>
    </submittedName>
</protein>